<dbReference type="SUPFAM" id="SSF46785">
    <property type="entry name" value="Winged helix' DNA-binding domain"/>
    <property type="match status" value="1"/>
</dbReference>
<dbReference type="InterPro" id="IPR036390">
    <property type="entry name" value="WH_DNA-bd_sf"/>
</dbReference>
<evidence type="ECO:0000313" key="1">
    <source>
        <dbReference type="EMBL" id="WOV88164.1"/>
    </source>
</evidence>
<dbReference type="InterPro" id="IPR036388">
    <property type="entry name" value="WH-like_DNA-bd_sf"/>
</dbReference>
<dbReference type="Gene3D" id="1.10.10.10">
    <property type="entry name" value="Winged helix-like DNA-binding domain superfamily/Winged helix DNA-binding domain"/>
    <property type="match status" value="1"/>
</dbReference>
<proteinExistence type="predicted"/>
<evidence type="ECO:0008006" key="3">
    <source>
        <dbReference type="Google" id="ProtNLM"/>
    </source>
</evidence>
<accession>A0ABZ0L6G9</accession>
<gene>
    <name evidence="1" type="ORF">QWT69_03290</name>
</gene>
<reference evidence="1 2" key="1">
    <citation type="submission" date="2023-06" db="EMBL/GenBank/DDBJ databases">
        <title>Sporosarcina sp. nov., isolated from Korean tranditional fermented seafood 'Jeotgal'.</title>
        <authorList>
            <person name="Yang A.I."/>
            <person name="Shin N.-R."/>
        </authorList>
    </citation>
    <scope>NUCLEOTIDE SEQUENCE [LARGE SCALE GENOMIC DNA]</scope>
    <source>
        <strain evidence="1 2">T2O-4</strain>
    </source>
</reference>
<evidence type="ECO:0000313" key="2">
    <source>
        <dbReference type="Proteomes" id="UP001303902"/>
    </source>
</evidence>
<sequence>MNIGIFLPHFSLNRIQHILREYNEVNFHYYPYQTIEDLKAVYQANKDHLDAYFFSGQLAYMTALSDGETYPKPAYYMKMSEADFYRKLFKILLEHPHLDLSRVFIDFYQESEIIQRFVEELPVDKRPIITKDLTEYSMDDIYNESIKYHEKLHASGKIDWSFTRFVNTLEDFDNKGINYFHFEISDETIIQTANEMINAVRIDHLKSNQIVYGYLTFEFDNASLLESKFLAIHSKLLEYNYHMKNQLIIDASKNYFEITTNRSVLENMTNNFASCDLLPYLSKEDSTIFHLGWGTGRNFTEAQINAKRASRISESNQLSSTYILLEDEQLVGPLTGAQHNETPARQLLKMVSMDTLRERLNMSNDRIHKVLLAFDQVNLKELTSSDFASLLQISDRSANRILKEAEENGLVTVKDDRESGLQGRPRKFYVLNEGLL</sequence>
<name>A0ABZ0L6G9_9BACL</name>
<protein>
    <recommendedName>
        <fullName evidence="3">HTH domain-containing protein</fullName>
    </recommendedName>
</protein>
<organism evidence="1 2">
    <name type="scientific">Sporosarcina oncorhynchi</name>
    <dbReference type="NCBI Taxonomy" id="3056444"/>
    <lineage>
        <taxon>Bacteria</taxon>
        <taxon>Bacillati</taxon>
        <taxon>Bacillota</taxon>
        <taxon>Bacilli</taxon>
        <taxon>Bacillales</taxon>
        <taxon>Caryophanaceae</taxon>
        <taxon>Sporosarcina</taxon>
    </lineage>
</organism>
<dbReference type="EMBL" id="CP129118">
    <property type="protein sequence ID" value="WOV88164.1"/>
    <property type="molecule type" value="Genomic_DNA"/>
</dbReference>
<keyword evidence="2" id="KW-1185">Reference proteome</keyword>
<dbReference type="Proteomes" id="UP001303902">
    <property type="component" value="Chromosome"/>
</dbReference>
<dbReference type="RefSeq" id="WP_317968938.1">
    <property type="nucleotide sequence ID" value="NZ_CP129118.1"/>
</dbReference>